<dbReference type="Pfam" id="PF12028">
    <property type="entry name" value="DUF3515"/>
    <property type="match status" value="1"/>
</dbReference>
<feature type="region of interest" description="Disordered" evidence="1">
    <location>
        <begin position="40"/>
        <end position="69"/>
    </location>
</feature>
<reference evidence="4" key="1">
    <citation type="submission" date="2016-10" db="EMBL/GenBank/DDBJ databases">
        <authorList>
            <person name="Varghese N."/>
            <person name="Submissions S."/>
        </authorList>
    </citation>
    <scope>NUCLEOTIDE SEQUENCE [LARGE SCALE GENOMIC DNA]</scope>
    <source>
        <strain evidence="4">DSM 45962</strain>
    </source>
</reference>
<protein>
    <recommendedName>
        <fullName evidence="5">DUF3515 domain-containing protein</fullName>
    </recommendedName>
</protein>
<dbReference type="Proteomes" id="UP000199022">
    <property type="component" value="Unassembled WGS sequence"/>
</dbReference>
<evidence type="ECO:0000256" key="1">
    <source>
        <dbReference type="SAM" id="MobiDB-lite"/>
    </source>
</evidence>
<accession>A0A1I1KNF0</accession>
<feature type="transmembrane region" description="Helical" evidence="2">
    <location>
        <begin position="12"/>
        <end position="35"/>
    </location>
</feature>
<dbReference type="RefSeq" id="WP_229827584.1">
    <property type="nucleotide sequence ID" value="NZ_BNAC01000003.1"/>
</dbReference>
<evidence type="ECO:0008006" key="5">
    <source>
        <dbReference type="Google" id="ProtNLM"/>
    </source>
</evidence>
<keyword evidence="4" id="KW-1185">Reference proteome</keyword>
<evidence type="ECO:0000313" key="4">
    <source>
        <dbReference type="Proteomes" id="UP000199022"/>
    </source>
</evidence>
<sequence length="187" mass="19042">MPARRSSDPTRRAALVATAVAVPVVVVLLVLIRLLGPGSGDDGPGDGPVADVSGATPSQRDDSPVQVDTPEITPEADAACPALMSQLPLEVAGETSRRVDSDSPYVYAWGDPASVLVCGVPAIDLAPDALVVTITGLPWFVDTSVPDVITWTTLDRSVAVQITLPASSDSALVTALGPTIAGAVPAR</sequence>
<evidence type="ECO:0000256" key="2">
    <source>
        <dbReference type="SAM" id="Phobius"/>
    </source>
</evidence>
<gene>
    <name evidence="3" type="ORF">SAMN05661030_1483</name>
</gene>
<dbReference type="AlphaFoldDB" id="A0A1I1KNF0"/>
<dbReference type="EMBL" id="FOMD01000001">
    <property type="protein sequence ID" value="SFC62454.1"/>
    <property type="molecule type" value="Genomic_DNA"/>
</dbReference>
<keyword evidence="2" id="KW-0812">Transmembrane</keyword>
<keyword evidence="2" id="KW-1133">Transmembrane helix</keyword>
<evidence type="ECO:0000313" key="3">
    <source>
        <dbReference type="EMBL" id="SFC62454.1"/>
    </source>
</evidence>
<keyword evidence="2" id="KW-0472">Membrane</keyword>
<dbReference type="InterPro" id="IPR021903">
    <property type="entry name" value="DUF3515"/>
</dbReference>
<name>A0A1I1KNF0_9ACTN</name>
<proteinExistence type="predicted"/>
<organism evidence="3 4">
    <name type="scientific">Klenkia taihuensis</name>
    <dbReference type="NCBI Taxonomy" id="1225127"/>
    <lineage>
        <taxon>Bacteria</taxon>
        <taxon>Bacillati</taxon>
        <taxon>Actinomycetota</taxon>
        <taxon>Actinomycetes</taxon>
        <taxon>Geodermatophilales</taxon>
        <taxon>Geodermatophilaceae</taxon>
        <taxon>Klenkia</taxon>
    </lineage>
</organism>
<dbReference type="STRING" id="1225127.SAMN05661030_1483"/>